<dbReference type="Proteomes" id="UP000230046">
    <property type="component" value="Unassembled WGS sequence"/>
</dbReference>
<keyword evidence="1" id="KW-0805">Transcription regulation</keyword>
<proteinExistence type="predicted"/>
<dbReference type="InterPro" id="IPR036390">
    <property type="entry name" value="WH_DNA-bd_sf"/>
</dbReference>
<dbReference type="GO" id="GO:0003677">
    <property type="term" value="F:DNA binding"/>
    <property type="evidence" value="ECO:0007669"/>
    <property type="project" value="UniProtKB-KW"/>
</dbReference>
<sequence length="106" mass="12303">MERKKSDEECPVRKSMQIFAGKWTLLIIFQINRRIIRYGELKRAIPGISEKMLIDELKFLCGKGLIKKKQYPEVPPRVEYSLTPLGEKVLPIIDEIAKFGVENLEV</sequence>
<dbReference type="PANTHER" id="PTHR33204">
    <property type="entry name" value="TRANSCRIPTIONAL REGULATOR, MARR FAMILY"/>
    <property type="match status" value="1"/>
</dbReference>
<keyword evidence="2" id="KW-0238">DNA-binding</keyword>
<protein>
    <submittedName>
        <fullName evidence="5">Transcriptional regulator</fullName>
    </submittedName>
</protein>
<evidence type="ECO:0000256" key="2">
    <source>
        <dbReference type="ARBA" id="ARBA00023125"/>
    </source>
</evidence>
<feature type="domain" description="HTH hxlR-type" evidence="4">
    <location>
        <begin position="10"/>
        <end position="106"/>
    </location>
</feature>
<dbReference type="AlphaFoldDB" id="A0A2G8I7X7"/>
<dbReference type="EMBL" id="PEKN01000002">
    <property type="protein sequence ID" value="PIK19559.1"/>
    <property type="molecule type" value="Genomic_DNA"/>
</dbReference>
<gene>
    <name evidence="5" type="ORF">CTI18_11695</name>
</gene>
<organism evidence="5 6">
    <name type="scientific">Prevotella intermedia</name>
    <dbReference type="NCBI Taxonomy" id="28131"/>
    <lineage>
        <taxon>Bacteria</taxon>
        <taxon>Pseudomonadati</taxon>
        <taxon>Bacteroidota</taxon>
        <taxon>Bacteroidia</taxon>
        <taxon>Bacteroidales</taxon>
        <taxon>Prevotellaceae</taxon>
        <taxon>Prevotella</taxon>
    </lineage>
</organism>
<evidence type="ECO:0000256" key="3">
    <source>
        <dbReference type="ARBA" id="ARBA00023163"/>
    </source>
</evidence>
<dbReference type="Gene3D" id="1.10.10.10">
    <property type="entry name" value="Winged helix-like DNA-binding domain superfamily/Winged helix DNA-binding domain"/>
    <property type="match status" value="1"/>
</dbReference>
<evidence type="ECO:0000313" key="5">
    <source>
        <dbReference type="EMBL" id="PIK19559.1"/>
    </source>
</evidence>
<comment type="caution">
    <text evidence="5">The sequence shown here is derived from an EMBL/GenBank/DDBJ whole genome shotgun (WGS) entry which is preliminary data.</text>
</comment>
<dbReference type="RefSeq" id="WP_099836886.1">
    <property type="nucleotide sequence ID" value="NZ_PEKN01000002.1"/>
</dbReference>
<evidence type="ECO:0000259" key="4">
    <source>
        <dbReference type="PROSITE" id="PS51118"/>
    </source>
</evidence>
<evidence type="ECO:0000313" key="6">
    <source>
        <dbReference type="Proteomes" id="UP000230046"/>
    </source>
</evidence>
<dbReference type="InterPro" id="IPR002577">
    <property type="entry name" value="HTH_HxlR"/>
</dbReference>
<dbReference type="PROSITE" id="PS51118">
    <property type="entry name" value="HTH_HXLR"/>
    <property type="match status" value="1"/>
</dbReference>
<name>A0A2G8I7X7_PREIN</name>
<evidence type="ECO:0000256" key="1">
    <source>
        <dbReference type="ARBA" id="ARBA00023015"/>
    </source>
</evidence>
<dbReference type="InterPro" id="IPR036388">
    <property type="entry name" value="WH-like_DNA-bd_sf"/>
</dbReference>
<accession>A0A2G8I7X7</accession>
<reference evidence="5 6" key="1">
    <citation type="submission" date="2017-11" db="EMBL/GenBank/DDBJ databases">
        <title>Genome sequencing of Prevotella intermedia KCOM 1653.</title>
        <authorList>
            <person name="Kook J.-K."/>
            <person name="Park S.-N."/>
            <person name="Lim Y.K."/>
        </authorList>
    </citation>
    <scope>NUCLEOTIDE SEQUENCE [LARGE SCALE GENOMIC DNA]</scope>
    <source>
        <strain evidence="5 6">KCOM 1653</strain>
    </source>
</reference>
<keyword evidence="3" id="KW-0804">Transcription</keyword>
<dbReference type="SUPFAM" id="SSF46785">
    <property type="entry name" value="Winged helix' DNA-binding domain"/>
    <property type="match status" value="1"/>
</dbReference>
<dbReference type="Pfam" id="PF01638">
    <property type="entry name" value="HxlR"/>
    <property type="match status" value="1"/>
</dbReference>